<protein>
    <submittedName>
        <fullName evidence="1">RmlC-like cupin domain-containing protein</fullName>
    </submittedName>
</protein>
<dbReference type="Proteomes" id="UP000790377">
    <property type="component" value="Unassembled WGS sequence"/>
</dbReference>
<sequence length="374" mass="41360">MGTHQKAPASVLSTNEQLSNYLEAHPHLVGDRVTKHFGLPAGQLPFLFKVLSFQKALPMQIHPDKETARRLHAEQSDVYSDPNHKPEMALAISSFKVLCGFRPVADIARYLTCAPELYSLIPGVIVDEFLSVASSSPSTRERAALRNLFSAFLTADVREVETQLEHLVRRYKAGEEMKEERDVKDELNEMYPGDSGVFSVYFLNYLQLEPGQAIYVAAGEPHAYIAGDIIECMANSDNVLEAGFTPKIKDISNFVSAVRYDPAPGQTRMFKPNPFTRSGPHSNGTLVFDPPIDELAVMQVVIKQGQSEQHPGLGGPSIVIVLDGQGLIQWTSEDSRGNMVLERGHTVFIGQGVEVEFLADGADLRLYRAYVEVD</sequence>
<gene>
    <name evidence="1" type="ORF">BJ138DRAFT_1135794</name>
</gene>
<reference evidence="1" key="1">
    <citation type="journal article" date="2021" name="New Phytol.">
        <title>Evolutionary innovations through gain and loss of genes in the ectomycorrhizal Boletales.</title>
        <authorList>
            <person name="Wu G."/>
            <person name="Miyauchi S."/>
            <person name="Morin E."/>
            <person name="Kuo A."/>
            <person name="Drula E."/>
            <person name="Varga T."/>
            <person name="Kohler A."/>
            <person name="Feng B."/>
            <person name="Cao Y."/>
            <person name="Lipzen A."/>
            <person name="Daum C."/>
            <person name="Hundley H."/>
            <person name="Pangilinan J."/>
            <person name="Johnson J."/>
            <person name="Barry K."/>
            <person name="LaButti K."/>
            <person name="Ng V."/>
            <person name="Ahrendt S."/>
            <person name="Min B."/>
            <person name="Choi I.G."/>
            <person name="Park H."/>
            <person name="Plett J.M."/>
            <person name="Magnuson J."/>
            <person name="Spatafora J.W."/>
            <person name="Nagy L.G."/>
            <person name="Henrissat B."/>
            <person name="Grigoriev I.V."/>
            <person name="Yang Z.L."/>
            <person name="Xu J."/>
            <person name="Martin F.M."/>
        </authorList>
    </citation>
    <scope>NUCLEOTIDE SEQUENCE</scope>
    <source>
        <strain evidence="1">ATCC 28755</strain>
    </source>
</reference>
<proteinExistence type="predicted"/>
<name>A0ACB8ACJ5_9AGAM</name>
<organism evidence="1 2">
    <name type="scientific">Hygrophoropsis aurantiaca</name>
    <dbReference type="NCBI Taxonomy" id="72124"/>
    <lineage>
        <taxon>Eukaryota</taxon>
        <taxon>Fungi</taxon>
        <taxon>Dikarya</taxon>
        <taxon>Basidiomycota</taxon>
        <taxon>Agaricomycotina</taxon>
        <taxon>Agaricomycetes</taxon>
        <taxon>Agaricomycetidae</taxon>
        <taxon>Boletales</taxon>
        <taxon>Coniophorineae</taxon>
        <taxon>Hygrophoropsidaceae</taxon>
        <taxon>Hygrophoropsis</taxon>
    </lineage>
</organism>
<accession>A0ACB8ACJ5</accession>
<comment type="caution">
    <text evidence="1">The sequence shown here is derived from an EMBL/GenBank/DDBJ whole genome shotgun (WGS) entry which is preliminary data.</text>
</comment>
<evidence type="ECO:0000313" key="2">
    <source>
        <dbReference type="Proteomes" id="UP000790377"/>
    </source>
</evidence>
<dbReference type="EMBL" id="MU267699">
    <property type="protein sequence ID" value="KAH7910822.1"/>
    <property type="molecule type" value="Genomic_DNA"/>
</dbReference>
<keyword evidence="2" id="KW-1185">Reference proteome</keyword>
<evidence type="ECO:0000313" key="1">
    <source>
        <dbReference type="EMBL" id="KAH7910822.1"/>
    </source>
</evidence>